<feature type="domain" description="4Fe-4S ferredoxin-type" evidence="4">
    <location>
        <begin position="89"/>
        <end position="118"/>
    </location>
</feature>
<keyword evidence="3" id="KW-0411">Iron-sulfur</keyword>
<reference evidence="5 6" key="1">
    <citation type="journal article" date="2010" name="Stand. Genomic Sci.">
        <title>Complete genome sequence of Desulfarculus baarsii type strain (2st14).</title>
        <authorList>
            <person name="Sun H."/>
            <person name="Spring S."/>
            <person name="Lapidus A."/>
            <person name="Davenport K."/>
            <person name="Del Rio T.G."/>
            <person name="Tice H."/>
            <person name="Nolan M."/>
            <person name="Copeland A."/>
            <person name="Cheng J.F."/>
            <person name="Lucas S."/>
            <person name="Tapia R."/>
            <person name="Goodwin L."/>
            <person name="Pitluck S."/>
            <person name="Ivanova N."/>
            <person name="Pagani I."/>
            <person name="Mavromatis K."/>
            <person name="Ovchinnikova G."/>
            <person name="Pati A."/>
            <person name="Chen A."/>
            <person name="Palaniappan K."/>
            <person name="Hauser L."/>
            <person name="Chang Y.J."/>
            <person name="Jeffries C.D."/>
            <person name="Detter J.C."/>
            <person name="Han C."/>
            <person name="Rohde M."/>
            <person name="Brambilla E."/>
            <person name="Goker M."/>
            <person name="Woyke T."/>
            <person name="Bristow J."/>
            <person name="Eisen J.A."/>
            <person name="Markowitz V."/>
            <person name="Hugenholtz P."/>
            <person name="Kyrpides N.C."/>
            <person name="Klenk H.P."/>
            <person name="Land M."/>
        </authorList>
    </citation>
    <scope>NUCLEOTIDE SEQUENCE [LARGE SCALE GENOMIC DNA]</scope>
    <source>
        <strain evidence="6">ATCC 33931 / DSM 2075 / LMG 7858 / VKM B-1802 / 2st14</strain>
    </source>
</reference>
<dbReference type="RefSeq" id="WP_013258980.1">
    <property type="nucleotide sequence ID" value="NC_014365.1"/>
</dbReference>
<dbReference type="PROSITE" id="PS00198">
    <property type="entry name" value="4FE4S_FER_1"/>
    <property type="match status" value="1"/>
</dbReference>
<dbReference type="SUPFAM" id="SSF52540">
    <property type="entry name" value="P-loop containing nucleoside triphosphate hydrolases"/>
    <property type="match status" value="1"/>
</dbReference>
<dbReference type="PROSITE" id="PS51379">
    <property type="entry name" value="4FE4S_FER_2"/>
    <property type="match status" value="2"/>
</dbReference>
<dbReference type="eggNOG" id="COG1149">
    <property type="taxonomic scope" value="Bacteria"/>
</dbReference>
<sequence>MKELLVISGKGGAGKTSITAGLAALAGPKVLLDLDVDAPDMHLLLQPKPWRTEPFISGNLAVTRRGDCTGCGLCAELCAFGAARLDEGGLAVIDESACEGCKLCVAMCPAQAIDFPPRDCGNWHLSDTRLGPMVHALLHPGAENSGRLISLLRDQARQLAQERGLELIIADGSPGVGCPVISSLSGCNLALCVTEPTPSGLHDLGRVLELCAHFKVMAKVVVNKADLNPDMAVAIEEHCAERGLECLGRLPFDPQVVEAASRGLTIVEHDPNGPTSREMAGLWEKLGAAMA</sequence>
<dbReference type="EMBL" id="CP002085">
    <property type="protein sequence ID" value="ADK85539.1"/>
    <property type="molecule type" value="Genomic_DNA"/>
</dbReference>
<organism evidence="5 6">
    <name type="scientific">Desulfarculus baarsii (strain ATCC 33931 / DSM 2075 / LMG 7858 / VKM B-1802 / 2st14)</name>
    <dbReference type="NCBI Taxonomy" id="644282"/>
    <lineage>
        <taxon>Bacteria</taxon>
        <taxon>Pseudomonadati</taxon>
        <taxon>Thermodesulfobacteriota</taxon>
        <taxon>Desulfarculia</taxon>
        <taxon>Desulfarculales</taxon>
        <taxon>Desulfarculaceae</taxon>
        <taxon>Desulfarculus</taxon>
    </lineage>
</organism>
<keyword evidence="1" id="KW-0479">Metal-binding</keyword>
<evidence type="ECO:0000259" key="4">
    <source>
        <dbReference type="PROSITE" id="PS51379"/>
    </source>
</evidence>
<keyword evidence="2" id="KW-0408">Iron</keyword>
<evidence type="ECO:0000313" key="6">
    <source>
        <dbReference type="Proteomes" id="UP000009047"/>
    </source>
</evidence>
<dbReference type="Proteomes" id="UP000009047">
    <property type="component" value="Chromosome"/>
</dbReference>
<dbReference type="InterPro" id="IPR017896">
    <property type="entry name" value="4Fe4S_Fe-S-bd"/>
</dbReference>
<keyword evidence="6" id="KW-1185">Reference proteome</keyword>
<dbReference type="InterPro" id="IPR002586">
    <property type="entry name" value="CobQ/CobB/MinD/ParA_Nub-bd_dom"/>
</dbReference>
<dbReference type="PANTHER" id="PTHR43534">
    <property type="entry name" value="MIND SUPERFAMILY P-LOOP ATPASE CONTAINING AN INSERTED FERREDOXIN DOMAIN"/>
    <property type="match status" value="1"/>
</dbReference>
<evidence type="ECO:0000256" key="1">
    <source>
        <dbReference type="ARBA" id="ARBA00022723"/>
    </source>
</evidence>
<protein>
    <submittedName>
        <fullName evidence="5">Cobyrinic acid ac-diamide synthase</fullName>
    </submittedName>
</protein>
<dbReference type="HOGENOM" id="CLU_067767_1_0_7"/>
<dbReference type="Pfam" id="PF01656">
    <property type="entry name" value="CbiA"/>
    <property type="match status" value="1"/>
</dbReference>
<dbReference type="Gene3D" id="3.30.70.20">
    <property type="match status" value="1"/>
</dbReference>
<evidence type="ECO:0000256" key="3">
    <source>
        <dbReference type="ARBA" id="ARBA00023014"/>
    </source>
</evidence>
<proteinExistence type="predicted"/>
<evidence type="ECO:0000256" key="2">
    <source>
        <dbReference type="ARBA" id="ARBA00023004"/>
    </source>
</evidence>
<gene>
    <name evidence="5" type="ordered locus">Deba_2175</name>
</gene>
<dbReference type="GO" id="GO:0051536">
    <property type="term" value="F:iron-sulfur cluster binding"/>
    <property type="evidence" value="ECO:0007669"/>
    <property type="project" value="UniProtKB-KW"/>
</dbReference>
<dbReference type="AlphaFoldDB" id="E1QIZ6"/>
<dbReference type="OrthoDB" id="9778602at2"/>
<dbReference type="Pfam" id="PF00037">
    <property type="entry name" value="Fer4"/>
    <property type="match status" value="1"/>
</dbReference>
<dbReference type="InterPro" id="IPR027417">
    <property type="entry name" value="P-loop_NTPase"/>
</dbReference>
<dbReference type="PANTHER" id="PTHR43534:SF1">
    <property type="entry name" value="4FE-4S CLUSTER CONTAINING PARA FAMILY ATPASE PROTEIN"/>
    <property type="match status" value="1"/>
</dbReference>
<dbReference type="KEGG" id="dbr:Deba_2175"/>
<evidence type="ECO:0000313" key="5">
    <source>
        <dbReference type="EMBL" id="ADK85539.1"/>
    </source>
</evidence>
<name>E1QIZ6_DESB2</name>
<dbReference type="Gene3D" id="3.40.50.300">
    <property type="entry name" value="P-loop containing nucleotide triphosphate hydrolases"/>
    <property type="match status" value="1"/>
</dbReference>
<dbReference type="SUPFAM" id="SSF54862">
    <property type="entry name" value="4Fe-4S ferredoxins"/>
    <property type="match status" value="1"/>
</dbReference>
<dbReference type="GO" id="GO:0046872">
    <property type="term" value="F:metal ion binding"/>
    <property type="evidence" value="ECO:0007669"/>
    <property type="project" value="UniProtKB-KW"/>
</dbReference>
<dbReference type="CDD" id="cd03110">
    <property type="entry name" value="SIMIBI_bact_arch"/>
    <property type="match status" value="1"/>
</dbReference>
<accession>E1QIZ6</accession>
<dbReference type="STRING" id="644282.Deba_2175"/>
<dbReference type="InterPro" id="IPR017900">
    <property type="entry name" value="4Fe4S_Fe_S_CS"/>
</dbReference>
<feature type="domain" description="4Fe-4S ferredoxin-type" evidence="4">
    <location>
        <begin position="58"/>
        <end position="88"/>
    </location>
</feature>